<evidence type="ECO:0000313" key="2">
    <source>
        <dbReference type="Proteomes" id="UP000265618"/>
    </source>
</evidence>
<protein>
    <recommendedName>
        <fullName evidence="3">AB hydrolase-1 domain-containing protein</fullName>
    </recommendedName>
</protein>
<comment type="caution">
    <text evidence="1">The sequence shown here is derived from an EMBL/GenBank/DDBJ whole genome shotgun (WGS) entry which is preliminary data.</text>
</comment>
<organism evidence="1 2">
    <name type="scientific">Kipferlia bialata</name>
    <dbReference type="NCBI Taxonomy" id="797122"/>
    <lineage>
        <taxon>Eukaryota</taxon>
        <taxon>Metamonada</taxon>
        <taxon>Carpediemonas-like organisms</taxon>
        <taxon>Kipferlia</taxon>
    </lineage>
</organism>
<name>A0A9K3CXS1_9EUKA</name>
<reference evidence="1 2" key="1">
    <citation type="journal article" date="2018" name="PLoS ONE">
        <title>The draft genome of Kipferlia bialata reveals reductive genome evolution in fornicate parasites.</title>
        <authorList>
            <person name="Tanifuji G."/>
            <person name="Takabayashi S."/>
            <person name="Kume K."/>
            <person name="Takagi M."/>
            <person name="Nakayama T."/>
            <person name="Kamikawa R."/>
            <person name="Inagaki Y."/>
            <person name="Hashimoto T."/>
        </authorList>
    </citation>
    <scope>NUCLEOTIDE SEQUENCE [LARGE SCALE GENOMIC DNA]</scope>
    <source>
        <strain evidence="1">NY0173</strain>
    </source>
</reference>
<evidence type="ECO:0008006" key="3">
    <source>
        <dbReference type="Google" id="ProtNLM"/>
    </source>
</evidence>
<dbReference type="InterPro" id="IPR029058">
    <property type="entry name" value="AB_hydrolase_fold"/>
</dbReference>
<accession>A0A9K3CXS1</accession>
<proteinExistence type="predicted"/>
<gene>
    <name evidence="1" type="ORF">KIPB_005656</name>
</gene>
<dbReference type="Proteomes" id="UP000265618">
    <property type="component" value="Unassembled WGS sequence"/>
</dbReference>
<keyword evidence="2" id="KW-1185">Reference proteome</keyword>
<evidence type="ECO:0000313" key="1">
    <source>
        <dbReference type="EMBL" id="GIQ84205.1"/>
    </source>
</evidence>
<dbReference type="OrthoDB" id="294702at2759"/>
<dbReference type="AlphaFoldDB" id="A0A9K3CXS1"/>
<dbReference type="SUPFAM" id="SSF53474">
    <property type="entry name" value="alpha/beta-Hydrolases"/>
    <property type="match status" value="1"/>
</dbReference>
<dbReference type="EMBL" id="BDIP01001349">
    <property type="protein sequence ID" value="GIQ84205.1"/>
    <property type="molecule type" value="Genomic_DNA"/>
</dbReference>
<sequence length="329" mass="36017">METTDTRIRAISEAGGRHVITADGRVVEYSEGGSTQPDATVLVGAYIADYLMPTIPELEEALLRLNLRHITISFPCIGHSSPQPGHCVAEWPETDLLPVLEAAGVPGDASFLYYGSSLGTHYAMAVATHPLTMGRVSALGLRVPYLPRPVSKALSLPDGQMSMPSSAEVAASTRKVRMWKRMVKSSMAMFADYDAEAPGRWAALKRWVMAKGLMGVEAKQFHDLARDYPQFRESFSVLLKHFGVDAMMQECAHDVALDSEVEPRNIPNTGNTVVWYAADDKDCPPSHGKWLAEECLSAGASRVMSGYGHTGGDMIDMPQFWQEMLRVAQ</sequence>
<dbReference type="Gene3D" id="3.40.50.1820">
    <property type="entry name" value="alpha/beta hydrolase"/>
    <property type="match status" value="1"/>
</dbReference>